<evidence type="ECO:0000256" key="3">
    <source>
        <dbReference type="ARBA" id="ARBA00022827"/>
    </source>
</evidence>
<dbReference type="Proteomes" id="UP000799764">
    <property type="component" value="Unassembled WGS sequence"/>
</dbReference>
<sequence length="455" mass="50458">MAAIRRRVAVIGAGPAGAIATNALAKEQAFDTIRVFERRHAAGGTHDPWIPSLRALLDGEADRPVPVPPRLPYDTPEDENIRSLNLRYSDTGAHIHLHSDLPPEIMRFSNEPISKVLSERTLAKFGKDAPFRHRGVMQAWVQGVFNNSGSEDLIEKASPGSNNGPWWQECFDAVVVATGHYNVLAVPKIPGLAEFDEKFPGRIQHSRHYQTAEAYRNKRVVVVGGFVSAFDTLHDVRAVSKLPVTSSLRRPSPIFGSAPFTHPDILNRPTIAALDADSGRVIFADGTHADDVDRIIFATGYEFSFPFLQVIGSQNGRIPSLYQHVFKANDPSLAFIAMVTGSFGLRIFEWQAVATPRAFAGRASLPSYAEMKVWEQERIAERGDGVAFWVLMPDFERYFEDLRAIAGDPAPGTTGRVLLPYDNVWGEAFWRFVNCGGRMRQTWSLLCLSHQISPV</sequence>
<dbReference type="AlphaFoldDB" id="A0A9P4PB82"/>
<evidence type="ECO:0000256" key="4">
    <source>
        <dbReference type="ARBA" id="ARBA00023002"/>
    </source>
</evidence>
<proteinExistence type="inferred from homology"/>
<evidence type="ECO:0000313" key="6">
    <source>
        <dbReference type="Proteomes" id="UP000799764"/>
    </source>
</evidence>
<dbReference type="InterPro" id="IPR050346">
    <property type="entry name" value="FMO-like"/>
</dbReference>
<dbReference type="Pfam" id="PF00743">
    <property type="entry name" value="FMO-like"/>
    <property type="match status" value="2"/>
</dbReference>
<dbReference type="PRINTS" id="PR00419">
    <property type="entry name" value="ADXRDTASE"/>
</dbReference>
<dbReference type="GO" id="GO:0050661">
    <property type="term" value="F:NADP binding"/>
    <property type="evidence" value="ECO:0007669"/>
    <property type="project" value="InterPro"/>
</dbReference>
<keyword evidence="6" id="KW-1185">Reference proteome</keyword>
<dbReference type="GO" id="GO:0004499">
    <property type="term" value="F:N,N-dimethylaniline monooxygenase activity"/>
    <property type="evidence" value="ECO:0007669"/>
    <property type="project" value="InterPro"/>
</dbReference>
<dbReference type="PANTHER" id="PTHR23023">
    <property type="entry name" value="DIMETHYLANILINE MONOOXYGENASE"/>
    <property type="match status" value="1"/>
</dbReference>
<comment type="caution">
    <text evidence="5">The sequence shown here is derived from an EMBL/GenBank/DDBJ whole genome shotgun (WGS) entry which is preliminary data.</text>
</comment>
<keyword evidence="2" id="KW-0285">Flavoprotein</keyword>
<evidence type="ECO:0000256" key="1">
    <source>
        <dbReference type="ARBA" id="ARBA00009183"/>
    </source>
</evidence>
<comment type="similarity">
    <text evidence="1">Belongs to the FMO family.</text>
</comment>
<reference evidence="5" key="1">
    <citation type="journal article" date="2020" name="Stud. Mycol.">
        <title>101 Dothideomycetes genomes: a test case for predicting lifestyles and emergence of pathogens.</title>
        <authorList>
            <person name="Haridas S."/>
            <person name="Albert R."/>
            <person name="Binder M."/>
            <person name="Bloem J."/>
            <person name="Labutti K."/>
            <person name="Salamov A."/>
            <person name="Andreopoulos B."/>
            <person name="Baker S."/>
            <person name="Barry K."/>
            <person name="Bills G."/>
            <person name="Bluhm B."/>
            <person name="Cannon C."/>
            <person name="Castanera R."/>
            <person name="Culley D."/>
            <person name="Daum C."/>
            <person name="Ezra D."/>
            <person name="Gonzalez J."/>
            <person name="Henrissat B."/>
            <person name="Kuo A."/>
            <person name="Liang C."/>
            <person name="Lipzen A."/>
            <person name="Lutzoni F."/>
            <person name="Magnuson J."/>
            <person name="Mondo S."/>
            <person name="Nolan M."/>
            <person name="Ohm R."/>
            <person name="Pangilinan J."/>
            <person name="Park H.-J."/>
            <person name="Ramirez L."/>
            <person name="Alfaro M."/>
            <person name="Sun H."/>
            <person name="Tritt A."/>
            <person name="Yoshinaga Y."/>
            <person name="Zwiers L.-H."/>
            <person name="Turgeon B."/>
            <person name="Goodwin S."/>
            <person name="Spatafora J."/>
            <person name="Crous P."/>
            <person name="Grigoriev I."/>
        </authorList>
    </citation>
    <scope>NUCLEOTIDE SEQUENCE</scope>
    <source>
        <strain evidence="5">CBS 690.94</strain>
    </source>
</reference>
<name>A0A9P4PB82_9PLEO</name>
<dbReference type="EMBL" id="MU001505">
    <property type="protein sequence ID" value="KAF2441820.1"/>
    <property type="molecule type" value="Genomic_DNA"/>
</dbReference>
<dbReference type="InterPro" id="IPR036188">
    <property type="entry name" value="FAD/NAD-bd_sf"/>
</dbReference>
<dbReference type="InterPro" id="IPR020946">
    <property type="entry name" value="Flavin_mOase-like"/>
</dbReference>
<accession>A0A9P4PB82</accession>
<gene>
    <name evidence="5" type="ORF">P171DRAFT_498328</name>
</gene>
<protein>
    <submittedName>
        <fullName evidence="5">FAD/NAD(P)-binding domain-containing protein</fullName>
    </submittedName>
</protein>
<evidence type="ECO:0000256" key="2">
    <source>
        <dbReference type="ARBA" id="ARBA00022630"/>
    </source>
</evidence>
<dbReference type="Gene3D" id="3.50.50.60">
    <property type="entry name" value="FAD/NAD(P)-binding domain"/>
    <property type="match status" value="2"/>
</dbReference>
<evidence type="ECO:0000313" key="5">
    <source>
        <dbReference type="EMBL" id="KAF2441820.1"/>
    </source>
</evidence>
<organism evidence="5 6">
    <name type="scientific">Karstenula rhodostoma CBS 690.94</name>
    <dbReference type="NCBI Taxonomy" id="1392251"/>
    <lineage>
        <taxon>Eukaryota</taxon>
        <taxon>Fungi</taxon>
        <taxon>Dikarya</taxon>
        <taxon>Ascomycota</taxon>
        <taxon>Pezizomycotina</taxon>
        <taxon>Dothideomycetes</taxon>
        <taxon>Pleosporomycetidae</taxon>
        <taxon>Pleosporales</taxon>
        <taxon>Massarineae</taxon>
        <taxon>Didymosphaeriaceae</taxon>
        <taxon>Karstenula</taxon>
    </lineage>
</organism>
<dbReference type="GO" id="GO:0050660">
    <property type="term" value="F:flavin adenine dinucleotide binding"/>
    <property type="evidence" value="ECO:0007669"/>
    <property type="project" value="InterPro"/>
</dbReference>
<keyword evidence="4" id="KW-0560">Oxidoreductase</keyword>
<keyword evidence="3" id="KW-0274">FAD</keyword>
<dbReference type="SUPFAM" id="SSF51905">
    <property type="entry name" value="FAD/NAD(P)-binding domain"/>
    <property type="match status" value="2"/>
</dbReference>
<dbReference type="OrthoDB" id="66881at2759"/>